<protein>
    <recommendedName>
        <fullName evidence="4">Chitin-binding type-2 domain-containing protein</fullName>
    </recommendedName>
</protein>
<proteinExistence type="predicted"/>
<feature type="chain" id="PRO_5040829663" description="Chitin-binding type-2 domain-containing protein" evidence="1">
    <location>
        <begin position="19"/>
        <end position="87"/>
    </location>
</feature>
<evidence type="ECO:0000313" key="2">
    <source>
        <dbReference type="EMBL" id="KAJ5355677.1"/>
    </source>
</evidence>
<dbReference type="OrthoDB" id="5238343at2759"/>
<gene>
    <name evidence="2" type="ORF">N7517_010286</name>
</gene>
<name>A0A9W9USG5_9EURO</name>
<keyword evidence="1" id="KW-0732">Signal</keyword>
<keyword evidence="3" id="KW-1185">Reference proteome</keyword>
<reference evidence="2" key="1">
    <citation type="submission" date="2022-12" db="EMBL/GenBank/DDBJ databases">
        <authorList>
            <person name="Petersen C."/>
        </authorList>
    </citation>
    <scope>NUCLEOTIDE SEQUENCE</scope>
    <source>
        <strain evidence="2">IBT 3081</strain>
    </source>
</reference>
<evidence type="ECO:0000313" key="3">
    <source>
        <dbReference type="Proteomes" id="UP001147752"/>
    </source>
</evidence>
<accession>A0A9W9USG5</accession>
<comment type="caution">
    <text evidence="2">The sequence shown here is derived from an EMBL/GenBank/DDBJ whole genome shotgun (WGS) entry which is preliminary data.</text>
</comment>
<feature type="signal peptide" evidence="1">
    <location>
        <begin position="1"/>
        <end position="18"/>
    </location>
</feature>
<dbReference type="PROSITE" id="PS51257">
    <property type="entry name" value="PROKAR_LIPOPROTEIN"/>
    <property type="match status" value="1"/>
</dbReference>
<evidence type="ECO:0008006" key="4">
    <source>
        <dbReference type="Google" id="ProtNLM"/>
    </source>
</evidence>
<dbReference type="AlphaFoldDB" id="A0A9W9USG5"/>
<organism evidence="2 3">
    <name type="scientific">Penicillium concentricum</name>
    <dbReference type="NCBI Taxonomy" id="293559"/>
    <lineage>
        <taxon>Eukaryota</taxon>
        <taxon>Fungi</taxon>
        <taxon>Dikarya</taxon>
        <taxon>Ascomycota</taxon>
        <taxon>Pezizomycotina</taxon>
        <taxon>Eurotiomycetes</taxon>
        <taxon>Eurotiomycetidae</taxon>
        <taxon>Eurotiales</taxon>
        <taxon>Aspergillaceae</taxon>
        <taxon>Penicillium</taxon>
    </lineage>
</organism>
<dbReference type="Proteomes" id="UP001147752">
    <property type="component" value="Unassembled WGS sequence"/>
</dbReference>
<evidence type="ECO:0000256" key="1">
    <source>
        <dbReference type="SAM" id="SignalP"/>
    </source>
</evidence>
<dbReference type="RefSeq" id="XP_056573824.1">
    <property type="nucleotide sequence ID" value="XM_056728009.1"/>
</dbReference>
<dbReference type="EMBL" id="JAPZBT010000006">
    <property type="protein sequence ID" value="KAJ5355677.1"/>
    <property type="molecule type" value="Genomic_DNA"/>
</dbReference>
<reference evidence="2" key="2">
    <citation type="journal article" date="2023" name="IMA Fungus">
        <title>Comparative genomic study of the Penicillium genus elucidates a diverse pangenome and 15 lateral gene transfer events.</title>
        <authorList>
            <person name="Petersen C."/>
            <person name="Sorensen T."/>
            <person name="Nielsen M.R."/>
            <person name="Sondergaard T.E."/>
            <person name="Sorensen J.L."/>
            <person name="Fitzpatrick D.A."/>
            <person name="Frisvad J.C."/>
            <person name="Nielsen K.L."/>
        </authorList>
    </citation>
    <scope>NUCLEOTIDE SEQUENCE</scope>
    <source>
        <strain evidence="2">IBT 3081</strain>
    </source>
</reference>
<dbReference type="GeneID" id="81467192"/>
<sequence length="87" mass="9332">MRAAGFFIGLMNFVIGLAAPAVEIHSNAPPSASGCFPFADPHCGIGTYCQCRDGRIYLFNRATGNCDPPWGYAGDSIRSLPGYRCNK</sequence>